<dbReference type="FunFam" id="3.30.50.10:FF:000007">
    <property type="entry name" value="Nitrogen regulatory AreA, N-terminal"/>
    <property type="match status" value="1"/>
</dbReference>
<gene>
    <name evidence="12" type="ORF">EJ05DRAFT_199266</name>
</gene>
<evidence type="ECO:0000256" key="1">
    <source>
        <dbReference type="ARBA" id="ARBA00004123"/>
    </source>
</evidence>
<evidence type="ECO:0000256" key="9">
    <source>
        <dbReference type="SAM" id="Coils"/>
    </source>
</evidence>
<feature type="coiled-coil region" evidence="9">
    <location>
        <begin position="318"/>
        <end position="359"/>
    </location>
</feature>
<dbReference type="InterPro" id="IPR039355">
    <property type="entry name" value="Transcription_factor_GATA"/>
</dbReference>
<dbReference type="Pfam" id="PF00320">
    <property type="entry name" value="GATA"/>
    <property type="match status" value="1"/>
</dbReference>
<protein>
    <recommendedName>
        <fullName evidence="11">GATA-type domain-containing protein</fullName>
    </recommendedName>
</protein>
<proteinExistence type="predicted"/>
<dbReference type="Gene3D" id="3.30.50.10">
    <property type="entry name" value="Erythroid Transcription Factor GATA-1, subunit A"/>
    <property type="match status" value="1"/>
</dbReference>
<keyword evidence="13" id="KW-1185">Reference proteome</keyword>
<dbReference type="AlphaFoldDB" id="A0A6A6WH68"/>
<sequence>MASLAAPSYLHLPQGNGLERPRSALQVRDLPAFNSLPSKDHGRPSLPSIGREIPRPSSTSSHLSSYTLQRHSSAPMLQLPALSALANLATTSPSAEDPRCFNVRHTMNYATAAPAAPSGQAQSPPICQNCGTGTTPLWRRDESGSVLCNACGLFLKLHGRARPISLKTDVIKSRNRVKTNPGQKKKSFTELNGGLPAAHPDLPAPIPSALPRGPGHRIPSGGSERSHSPLSRHGTPGLHHTNIAPQHMFDGVTFDGTNFHTSSLANIANLRQPSPSNSVANGQLDQSLSYDSLVLQNNGLKTRVSELEVINDLFRGRVAELENSEQDARRNLDESRAREIDLKRRVEEMEAELADARGSPLRHKRMKMSDLVDEKMTSTPVSTPPTQSS</sequence>
<dbReference type="SMART" id="SM00401">
    <property type="entry name" value="ZnF_GATA"/>
    <property type="match status" value="1"/>
</dbReference>
<keyword evidence="9" id="KW-0175">Coiled coil</keyword>
<dbReference type="GO" id="GO:0008270">
    <property type="term" value="F:zinc ion binding"/>
    <property type="evidence" value="ECO:0007669"/>
    <property type="project" value="UniProtKB-KW"/>
</dbReference>
<name>A0A6A6WH68_9PEZI</name>
<dbReference type="RefSeq" id="XP_033604603.1">
    <property type="nucleotide sequence ID" value="XM_033739723.1"/>
</dbReference>
<dbReference type="PROSITE" id="PS50114">
    <property type="entry name" value="GATA_ZN_FINGER_2"/>
    <property type="match status" value="1"/>
</dbReference>
<feature type="region of interest" description="Disordered" evidence="10">
    <location>
        <begin position="370"/>
        <end position="389"/>
    </location>
</feature>
<dbReference type="GO" id="GO:0005634">
    <property type="term" value="C:nucleus"/>
    <property type="evidence" value="ECO:0007669"/>
    <property type="project" value="UniProtKB-SubCell"/>
</dbReference>
<keyword evidence="4" id="KW-0862">Zinc</keyword>
<feature type="region of interest" description="Disordered" evidence="10">
    <location>
        <begin position="175"/>
        <end position="243"/>
    </location>
</feature>
<dbReference type="EMBL" id="ML996566">
    <property type="protein sequence ID" value="KAF2762152.1"/>
    <property type="molecule type" value="Genomic_DNA"/>
</dbReference>
<evidence type="ECO:0000256" key="5">
    <source>
        <dbReference type="ARBA" id="ARBA00023015"/>
    </source>
</evidence>
<evidence type="ECO:0000256" key="10">
    <source>
        <dbReference type="SAM" id="MobiDB-lite"/>
    </source>
</evidence>
<keyword evidence="3 8" id="KW-0863">Zinc-finger</keyword>
<evidence type="ECO:0000256" key="7">
    <source>
        <dbReference type="ARBA" id="ARBA00023242"/>
    </source>
</evidence>
<keyword evidence="7" id="KW-0539">Nucleus</keyword>
<organism evidence="12 13">
    <name type="scientific">Pseudovirgaria hyperparasitica</name>
    <dbReference type="NCBI Taxonomy" id="470096"/>
    <lineage>
        <taxon>Eukaryota</taxon>
        <taxon>Fungi</taxon>
        <taxon>Dikarya</taxon>
        <taxon>Ascomycota</taxon>
        <taxon>Pezizomycotina</taxon>
        <taxon>Dothideomycetes</taxon>
        <taxon>Dothideomycetes incertae sedis</taxon>
        <taxon>Acrospermales</taxon>
        <taxon>Acrospermaceae</taxon>
        <taxon>Pseudovirgaria</taxon>
    </lineage>
</organism>
<dbReference type="OrthoDB" id="515401at2759"/>
<evidence type="ECO:0000256" key="4">
    <source>
        <dbReference type="ARBA" id="ARBA00022833"/>
    </source>
</evidence>
<dbReference type="Pfam" id="PF25026">
    <property type="entry name" value="Asd-4"/>
    <property type="match status" value="1"/>
</dbReference>
<evidence type="ECO:0000256" key="3">
    <source>
        <dbReference type="ARBA" id="ARBA00022771"/>
    </source>
</evidence>
<evidence type="ECO:0000313" key="13">
    <source>
        <dbReference type="Proteomes" id="UP000799437"/>
    </source>
</evidence>
<dbReference type="GO" id="GO:0000978">
    <property type="term" value="F:RNA polymerase II cis-regulatory region sequence-specific DNA binding"/>
    <property type="evidence" value="ECO:0007669"/>
    <property type="project" value="TreeGrafter"/>
</dbReference>
<feature type="domain" description="GATA-type" evidence="11">
    <location>
        <begin position="127"/>
        <end position="174"/>
    </location>
</feature>
<dbReference type="PANTHER" id="PTHR10071">
    <property type="entry name" value="TRANSCRIPTION FACTOR GATA FAMILY MEMBER"/>
    <property type="match status" value="1"/>
</dbReference>
<dbReference type="PANTHER" id="PTHR10071:SF338">
    <property type="entry name" value="GATA-TYPE DOMAIN-CONTAINING PROTEIN"/>
    <property type="match status" value="1"/>
</dbReference>
<feature type="compositionally biased region" description="Low complexity" evidence="10">
    <location>
        <begin position="377"/>
        <end position="389"/>
    </location>
</feature>
<dbReference type="GO" id="GO:0000981">
    <property type="term" value="F:DNA-binding transcription factor activity, RNA polymerase II-specific"/>
    <property type="evidence" value="ECO:0007669"/>
    <property type="project" value="TreeGrafter"/>
</dbReference>
<dbReference type="GO" id="GO:0000122">
    <property type="term" value="P:negative regulation of transcription by RNA polymerase II"/>
    <property type="evidence" value="ECO:0007669"/>
    <property type="project" value="TreeGrafter"/>
</dbReference>
<dbReference type="PROSITE" id="PS00344">
    <property type="entry name" value="GATA_ZN_FINGER_1"/>
    <property type="match status" value="1"/>
</dbReference>
<accession>A0A6A6WH68</accession>
<keyword evidence="6" id="KW-0804">Transcription</keyword>
<dbReference type="InterPro" id="IPR056998">
    <property type="entry name" value="Asd-4/GZF3_helical"/>
</dbReference>
<evidence type="ECO:0000256" key="8">
    <source>
        <dbReference type="PROSITE-ProRule" id="PRU00094"/>
    </source>
</evidence>
<comment type="subcellular location">
    <subcellularLocation>
        <location evidence="1">Nucleus</location>
    </subcellularLocation>
</comment>
<dbReference type="GeneID" id="54480777"/>
<reference evidence="12" key="1">
    <citation type="journal article" date="2020" name="Stud. Mycol.">
        <title>101 Dothideomycetes genomes: a test case for predicting lifestyles and emergence of pathogens.</title>
        <authorList>
            <person name="Haridas S."/>
            <person name="Albert R."/>
            <person name="Binder M."/>
            <person name="Bloem J."/>
            <person name="Labutti K."/>
            <person name="Salamov A."/>
            <person name="Andreopoulos B."/>
            <person name="Baker S."/>
            <person name="Barry K."/>
            <person name="Bills G."/>
            <person name="Bluhm B."/>
            <person name="Cannon C."/>
            <person name="Castanera R."/>
            <person name="Culley D."/>
            <person name="Daum C."/>
            <person name="Ezra D."/>
            <person name="Gonzalez J."/>
            <person name="Henrissat B."/>
            <person name="Kuo A."/>
            <person name="Liang C."/>
            <person name="Lipzen A."/>
            <person name="Lutzoni F."/>
            <person name="Magnuson J."/>
            <person name="Mondo S."/>
            <person name="Nolan M."/>
            <person name="Ohm R."/>
            <person name="Pangilinan J."/>
            <person name="Park H.-J."/>
            <person name="Ramirez L."/>
            <person name="Alfaro M."/>
            <person name="Sun H."/>
            <person name="Tritt A."/>
            <person name="Yoshinaga Y."/>
            <person name="Zwiers L.-H."/>
            <person name="Turgeon B."/>
            <person name="Goodwin S."/>
            <person name="Spatafora J."/>
            <person name="Crous P."/>
            <person name="Grigoriev I."/>
        </authorList>
    </citation>
    <scope>NUCLEOTIDE SEQUENCE</scope>
    <source>
        <strain evidence="12">CBS 121739</strain>
    </source>
</reference>
<dbReference type="Gene3D" id="1.20.5.340">
    <property type="match status" value="1"/>
</dbReference>
<evidence type="ECO:0000313" key="12">
    <source>
        <dbReference type="EMBL" id="KAF2762152.1"/>
    </source>
</evidence>
<dbReference type="CDD" id="cd00202">
    <property type="entry name" value="ZnF_GATA"/>
    <property type="match status" value="1"/>
</dbReference>
<dbReference type="InterPro" id="IPR013088">
    <property type="entry name" value="Znf_NHR/GATA"/>
</dbReference>
<dbReference type="Proteomes" id="UP000799437">
    <property type="component" value="Unassembled WGS sequence"/>
</dbReference>
<evidence type="ECO:0000256" key="6">
    <source>
        <dbReference type="ARBA" id="ARBA00023163"/>
    </source>
</evidence>
<keyword evidence="2" id="KW-0479">Metal-binding</keyword>
<dbReference type="SUPFAM" id="SSF57716">
    <property type="entry name" value="Glucocorticoid receptor-like (DNA-binding domain)"/>
    <property type="match status" value="1"/>
</dbReference>
<evidence type="ECO:0000256" key="2">
    <source>
        <dbReference type="ARBA" id="ARBA00022723"/>
    </source>
</evidence>
<dbReference type="PRINTS" id="PR00619">
    <property type="entry name" value="GATAZNFINGER"/>
</dbReference>
<evidence type="ECO:0000259" key="11">
    <source>
        <dbReference type="PROSITE" id="PS50114"/>
    </source>
</evidence>
<feature type="region of interest" description="Disordered" evidence="10">
    <location>
        <begin position="1"/>
        <end position="69"/>
    </location>
</feature>
<feature type="compositionally biased region" description="Low complexity" evidence="10">
    <location>
        <begin position="57"/>
        <end position="68"/>
    </location>
</feature>
<keyword evidence="5" id="KW-0805">Transcription regulation</keyword>
<dbReference type="GO" id="GO:0045944">
    <property type="term" value="P:positive regulation of transcription by RNA polymerase II"/>
    <property type="evidence" value="ECO:0007669"/>
    <property type="project" value="TreeGrafter"/>
</dbReference>
<dbReference type="InterPro" id="IPR000679">
    <property type="entry name" value="Znf_GATA"/>
</dbReference>